<organism evidence="2 3">
    <name type="scientific">Duganella margarita</name>
    <dbReference type="NCBI Taxonomy" id="2692170"/>
    <lineage>
        <taxon>Bacteria</taxon>
        <taxon>Pseudomonadati</taxon>
        <taxon>Pseudomonadota</taxon>
        <taxon>Betaproteobacteria</taxon>
        <taxon>Burkholderiales</taxon>
        <taxon>Oxalobacteraceae</taxon>
        <taxon>Telluria group</taxon>
        <taxon>Duganella</taxon>
    </lineage>
</organism>
<sequence length="474" mass="51224">MSAEAIALQSGQGASPPAYRDSCMDALSRILASKAFAKSTRLSAFLRHVCVTTLEGREKVLCEQHIGTAVFGRPDHYNPSEDTIVRSSARLLRQRLASYYEEEGRQDQLRISIPRGAYVPVFVAATPAEVTARAPAPDAAGASLSAQPAQPQPTPQQPAQQITPPPPAPPKATAEAPPLLPPAVHPPAIAAPVPARAFHWWWLAGLAALLGLILWLALRTSAPALDASKKFWALMLPADRDTLLVIPDNGLVMYQGDLHRGVPLSDYIANRPGVADTPAAALSLAQYGARRYTAMSSVTLAAEMGKLATAAPERYHVRFARDVQLTDFKHDNTVIVGVEQSSPWWALFRNQFNFHIDWDKDSGDFLVLNDHPASGEQAAYPFSWRDPNRRGYALIGFKRNLSGNGHTLLLGGTTSAGTDAAIEFLMNPASMAPLMKQAQRSDGSIGEFEVLLQCVLQANGSTDIQLLGVRIKPP</sequence>
<protein>
    <submittedName>
        <fullName evidence="2">Uncharacterized protein</fullName>
    </submittedName>
</protein>
<evidence type="ECO:0000313" key="2">
    <source>
        <dbReference type="EMBL" id="MYN42441.1"/>
    </source>
</evidence>
<comment type="caution">
    <text evidence="2">The sequence shown here is derived from an EMBL/GenBank/DDBJ whole genome shotgun (WGS) entry which is preliminary data.</text>
</comment>
<accession>A0ABW9WNH6</accession>
<proteinExistence type="predicted"/>
<dbReference type="EMBL" id="WWCS01000020">
    <property type="protein sequence ID" value="MYN42441.1"/>
    <property type="molecule type" value="Genomic_DNA"/>
</dbReference>
<evidence type="ECO:0000256" key="1">
    <source>
        <dbReference type="SAM" id="MobiDB-lite"/>
    </source>
</evidence>
<feature type="compositionally biased region" description="Low complexity" evidence="1">
    <location>
        <begin position="134"/>
        <end position="149"/>
    </location>
</feature>
<name>A0ABW9WNH6_9BURK</name>
<evidence type="ECO:0000313" key="3">
    <source>
        <dbReference type="Proteomes" id="UP000466332"/>
    </source>
</evidence>
<dbReference type="Proteomes" id="UP000466332">
    <property type="component" value="Unassembled WGS sequence"/>
</dbReference>
<keyword evidence="3" id="KW-1185">Reference proteome</keyword>
<gene>
    <name evidence="2" type="ORF">GTP55_24160</name>
</gene>
<dbReference type="RefSeq" id="WP_161047343.1">
    <property type="nucleotide sequence ID" value="NZ_WWCS01000020.1"/>
</dbReference>
<reference evidence="2 3" key="1">
    <citation type="submission" date="2019-12" db="EMBL/GenBank/DDBJ databases">
        <title>Novel species isolated from a subtropical stream in China.</title>
        <authorList>
            <person name="Lu H."/>
        </authorList>
    </citation>
    <scope>NUCLEOTIDE SEQUENCE [LARGE SCALE GENOMIC DNA]</scope>
    <source>
        <strain evidence="2 3">FT109W</strain>
    </source>
</reference>
<feature type="region of interest" description="Disordered" evidence="1">
    <location>
        <begin position="134"/>
        <end position="179"/>
    </location>
</feature>